<accession>A0A2U3JW40</accession>
<dbReference type="InterPro" id="IPR032466">
    <property type="entry name" value="Metal_Hydrolase"/>
</dbReference>
<keyword evidence="1" id="KW-1133">Transmembrane helix</keyword>
<dbReference type="InterPro" id="IPR051781">
    <property type="entry name" value="Metallo-dep_Hydrolase"/>
</dbReference>
<feature type="signal peptide" evidence="2">
    <location>
        <begin position="1"/>
        <end position="40"/>
    </location>
</feature>
<reference evidence="5" key="1">
    <citation type="submission" date="2018-02" db="EMBL/GenBank/DDBJ databases">
        <authorList>
            <person name="Hausmann B."/>
        </authorList>
    </citation>
    <scope>NUCLEOTIDE SEQUENCE [LARGE SCALE GENOMIC DNA]</scope>
    <source>
        <strain evidence="5">Peat soil MAG SbA1</strain>
    </source>
</reference>
<evidence type="ECO:0000313" key="5">
    <source>
        <dbReference type="Proteomes" id="UP000238701"/>
    </source>
</evidence>
<dbReference type="Pfam" id="PF01979">
    <property type="entry name" value="Amidohydro_1"/>
    <property type="match status" value="1"/>
</dbReference>
<feature type="transmembrane region" description="Helical" evidence="1">
    <location>
        <begin position="278"/>
        <end position="303"/>
    </location>
</feature>
<feature type="chain" id="PRO_5015422025" description="Amidohydrolase-related domain-containing protein" evidence="2">
    <location>
        <begin position="41"/>
        <end position="610"/>
    </location>
</feature>
<dbReference type="EMBL" id="OMOD01000002">
    <property type="protein sequence ID" value="SPF31579.1"/>
    <property type="molecule type" value="Genomic_DNA"/>
</dbReference>
<feature type="domain" description="Amidohydrolase-related" evidence="3">
    <location>
        <begin position="493"/>
        <end position="595"/>
    </location>
</feature>
<keyword evidence="1" id="KW-0472">Membrane</keyword>
<evidence type="ECO:0000259" key="3">
    <source>
        <dbReference type="Pfam" id="PF01979"/>
    </source>
</evidence>
<sequence length="610" mass="66037">MNFQRTACVYEDMRESLARAARRCAALLLLLAAVRTSVVATSTPSGPNAPPVTAVVNVTLVPMDREGLLPGQTVIVRGGRIAEIGPASTMTLPPSAIVVDGTGRYLTPGLADMHVHLDSFVQARPNFGDAPLFLAYGITTVLNLRGEPEHLAWRQRIGNGELLAPNLYSSGEFINEPRERTPEEVEGEVISQFRAGYDVIKYHQIVDAEGRYLTTSGLSRAAYMRMNEVARRLGIPLLGHAPIHLGLNALLEAHQSLAHVGELIPLYFLPPEPKDMNLFLLVSSVALLLLLIRCATWAAFGIVRRARNLSSAVCPAHVSRTRKIVFAFTVFAMASMVLSILLILSGNLPLLIMATAILLVMAVLAIGMVIAVATCWRKCAPSAGTKLHFVSLTIAVAAFLSATAYWLPILWRSSDAQVARVAGSARGAGIWVETTLNLYDGMSRQQRVKLLQDPAYKALSPDIREDWAAAAGQDLLPRWQMIVFRNYPNFTRRLTTALHKAGVPLLLGTDALGAPLAIPGASAHQELQLLVESGLTPYEALRTATVNPAKFLGKEDEFGTITVGKRADLLLVSANPLVDIHALQNPVGVMVRGQWLPAEKLQDMLGALAH</sequence>
<feature type="transmembrane region" description="Helical" evidence="1">
    <location>
        <begin position="350"/>
        <end position="375"/>
    </location>
</feature>
<proteinExistence type="predicted"/>
<dbReference type="PANTHER" id="PTHR43135">
    <property type="entry name" value="ALPHA-D-RIBOSE 1-METHYLPHOSPHONATE 5-TRIPHOSPHATE DIPHOSPHATASE"/>
    <property type="match status" value="1"/>
</dbReference>
<dbReference type="Gene3D" id="2.30.40.10">
    <property type="entry name" value="Urease, subunit C, domain 1"/>
    <property type="match status" value="1"/>
</dbReference>
<keyword evidence="2" id="KW-0732">Signal</keyword>
<dbReference type="SUPFAM" id="SSF51338">
    <property type="entry name" value="Composite domain of metallo-dependent hydrolases"/>
    <property type="match status" value="1"/>
</dbReference>
<dbReference type="GO" id="GO:0016810">
    <property type="term" value="F:hydrolase activity, acting on carbon-nitrogen (but not peptide) bonds"/>
    <property type="evidence" value="ECO:0007669"/>
    <property type="project" value="InterPro"/>
</dbReference>
<evidence type="ECO:0000256" key="2">
    <source>
        <dbReference type="SAM" id="SignalP"/>
    </source>
</evidence>
<dbReference type="PANTHER" id="PTHR43135:SF3">
    <property type="entry name" value="ALPHA-D-RIBOSE 1-METHYLPHOSPHONATE 5-TRIPHOSPHATE DIPHOSPHATASE"/>
    <property type="match status" value="1"/>
</dbReference>
<protein>
    <recommendedName>
        <fullName evidence="3">Amidohydrolase-related domain-containing protein</fullName>
    </recommendedName>
</protein>
<dbReference type="AlphaFoldDB" id="A0A2U3JW40"/>
<feature type="transmembrane region" description="Helical" evidence="1">
    <location>
        <begin position="387"/>
        <end position="407"/>
    </location>
</feature>
<dbReference type="InterPro" id="IPR011059">
    <property type="entry name" value="Metal-dep_hydrolase_composite"/>
</dbReference>
<dbReference type="InterPro" id="IPR006680">
    <property type="entry name" value="Amidohydro-rel"/>
</dbReference>
<evidence type="ECO:0000313" key="4">
    <source>
        <dbReference type="EMBL" id="SPF31579.1"/>
    </source>
</evidence>
<dbReference type="Gene3D" id="3.20.20.140">
    <property type="entry name" value="Metal-dependent hydrolases"/>
    <property type="match status" value="2"/>
</dbReference>
<feature type="transmembrane region" description="Helical" evidence="1">
    <location>
        <begin position="324"/>
        <end position="344"/>
    </location>
</feature>
<gene>
    <name evidence="4" type="ORF">SBA1_100035</name>
</gene>
<organism evidence="4 5">
    <name type="scientific">Candidatus Sulfotelmatobacter kueseliae</name>
    <dbReference type="NCBI Taxonomy" id="2042962"/>
    <lineage>
        <taxon>Bacteria</taxon>
        <taxon>Pseudomonadati</taxon>
        <taxon>Acidobacteriota</taxon>
        <taxon>Terriglobia</taxon>
        <taxon>Terriglobales</taxon>
        <taxon>Candidatus Korobacteraceae</taxon>
        <taxon>Candidatus Sulfotelmatobacter</taxon>
    </lineage>
</organism>
<dbReference type="Proteomes" id="UP000238701">
    <property type="component" value="Unassembled WGS sequence"/>
</dbReference>
<keyword evidence="1" id="KW-0812">Transmembrane</keyword>
<evidence type="ECO:0000256" key="1">
    <source>
        <dbReference type="SAM" id="Phobius"/>
    </source>
</evidence>
<dbReference type="SUPFAM" id="SSF51556">
    <property type="entry name" value="Metallo-dependent hydrolases"/>
    <property type="match status" value="2"/>
</dbReference>
<name>A0A2U3JW40_9BACT</name>